<dbReference type="Pfam" id="PF02518">
    <property type="entry name" value="HATPase_c"/>
    <property type="match status" value="1"/>
</dbReference>
<dbReference type="PROSITE" id="PS50109">
    <property type="entry name" value="HIS_KIN"/>
    <property type="match status" value="1"/>
</dbReference>
<evidence type="ECO:0000256" key="4">
    <source>
        <dbReference type="ARBA" id="ARBA00022475"/>
    </source>
</evidence>
<dbReference type="GO" id="GO:0000155">
    <property type="term" value="F:phosphorelay sensor kinase activity"/>
    <property type="evidence" value="ECO:0007669"/>
    <property type="project" value="TreeGrafter"/>
</dbReference>
<dbReference type="Proteomes" id="UP000426246">
    <property type="component" value="Chromosome"/>
</dbReference>
<evidence type="ECO:0000313" key="15">
    <source>
        <dbReference type="EMBL" id="QGQ98877.1"/>
    </source>
</evidence>
<keyword evidence="7" id="KW-0547">Nucleotide-binding</keyword>
<name>A0A6B8RSI8_9BACL</name>
<evidence type="ECO:0000256" key="12">
    <source>
        <dbReference type="ARBA" id="ARBA00023136"/>
    </source>
</evidence>
<proteinExistence type="predicted"/>
<dbReference type="AlphaFoldDB" id="A0A6B8RSI8"/>
<dbReference type="GO" id="GO:0005524">
    <property type="term" value="F:ATP binding"/>
    <property type="evidence" value="ECO:0007669"/>
    <property type="project" value="UniProtKB-KW"/>
</dbReference>
<feature type="domain" description="Histidine kinase" evidence="14">
    <location>
        <begin position="127"/>
        <end position="336"/>
    </location>
</feature>
<dbReference type="GO" id="GO:0005886">
    <property type="term" value="C:plasma membrane"/>
    <property type="evidence" value="ECO:0007669"/>
    <property type="project" value="UniProtKB-SubCell"/>
</dbReference>
<dbReference type="InterPro" id="IPR050351">
    <property type="entry name" value="BphY/WalK/GraS-like"/>
</dbReference>
<dbReference type="SUPFAM" id="SSF55874">
    <property type="entry name" value="ATPase domain of HSP90 chaperone/DNA topoisomerase II/histidine kinase"/>
    <property type="match status" value="1"/>
</dbReference>
<keyword evidence="16" id="KW-1185">Reference proteome</keyword>
<accession>A0A6B8RSI8</accession>
<evidence type="ECO:0000313" key="16">
    <source>
        <dbReference type="Proteomes" id="UP000426246"/>
    </source>
</evidence>
<evidence type="ECO:0000259" key="14">
    <source>
        <dbReference type="PROSITE" id="PS50109"/>
    </source>
</evidence>
<dbReference type="EC" id="2.7.13.3" evidence="3"/>
<keyword evidence="5" id="KW-0808">Transferase</keyword>
<organism evidence="15 16">
    <name type="scientific">Paenibacillus psychroresistens</name>
    <dbReference type="NCBI Taxonomy" id="1778678"/>
    <lineage>
        <taxon>Bacteria</taxon>
        <taxon>Bacillati</taxon>
        <taxon>Bacillota</taxon>
        <taxon>Bacilli</taxon>
        <taxon>Bacillales</taxon>
        <taxon>Paenibacillaceae</taxon>
        <taxon>Paenibacillus</taxon>
    </lineage>
</organism>
<dbReference type="PANTHER" id="PTHR45453">
    <property type="entry name" value="PHOSPHATE REGULON SENSOR PROTEIN PHOR"/>
    <property type="match status" value="1"/>
</dbReference>
<dbReference type="InterPro" id="IPR003594">
    <property type="entry name" value="HATPase_dom"/>
</dbReference>
<dbReference type="EMBL" id="CP034235">
    <property type="protein sequence ID" value="QGQ98877.1"/>
    <property type="molecule type" value="Genomic_DNA"/>
</dbReference>
<evidence type="ECO:0000256" key="2">
    <source>
        <dbReference type="ARBA" id="ARBA00004651"/>
    </source>
</evidence>
<dbReference type="RefSeq" id="WP_155703981.1">
    <property type="nucleotide sequence ID" value="NZ_CP034235.1"/>
</dbReference>
<keyword evidence="8 15" id="KW-0418">Kinase</keyword>
<dbReference type="OrthoDB" id="9780487at2"/>
<reference evidence="16" key="1">
    <citation type="submission" date="2018-11" db="EMBL/GenBank/DDBJ databases">
        <title>Complete genome sequence of Paenibacillus sp. ML311-T8.</title>
        <authorList>
            <person name="Nam Y.-D."/>
            <person name="Kang J."/>
            <person name="Chung W.-H."/>
            <person name="Park Y.S."/>
        </authorList>
    </citation>
    <scope>NUCLEOTIDE SEQUENCE [LARGE SCALE GENOMIC DNA]</scope>
    <source>
        <strain evidence="16">ML311-T8</strain>
    </source>
</reference>
<keyword evidence="11" id="KW-0902">Two-component regulatory system</keyword>
<evidence type="ECO:0000256" key="3">
    <source>
        <dbReference type="ARBA" id="ARBA00012438"/>
    </source>
</evidence>
<comment type="subcellular location">
    <subcellularLocation>
        <location evidence="2">Cell membrane</location>
        <topology evidence="2">Multi-pass membrane protein</topology>
    </subcellularLocation>
</comment>
<keyword evidence="6 13" id="KW-0812">Transmembrane</keyword>
<keyword evidence="12 13" id="KW-0472">Membrane</keyword>
<dbReference type="InterPro" id="IPR005467">
    <property type="entry name" value="His_kinase_dom"/>
</dbReference>
<dbReference type="Gene3D" id="3.30.565.10">
    <property type="entry name" value="Histidine kinase-like ATPase, C-terminal domain"/>
    <property type="match status" value="1"/>
</dbReference>
<dbReference type="GO" id="GO:0016036">
    <property type="term" value="P:cellular response to phosphate starvation"/>
    <property type="evidence" value="ECO:0007669"/>
    <property type="project" value="TreeGrafter"/>
</dbReference>
<evidence type="ECO:0000256" key="6">
    <source>
        <dbReference type="ARBA" id="ARBA00022692"/>
    </source>
</evidence>
<keyword evidence="9" id="KW-0067">ATP-binding</keyword>
<keyword evidence="4" id="KW-1003">Cell membrane</keyword>
<evidence type="ECO:0000256" key="5">
    <source>
        <dbReference type="ARBA" id="ARBA00022679"/>
    </source>
</evidence>
<dbReference type="KEGG" id="ppsc:EHS13_30365"/>
<feature type="transmembrane region" description="Helical" evidence="13">
    <location>
        <begin position="12"/>
        <end position="30"/>
    </location>
</feature>
<sequence>MSFIRYVLDKRYFLVLYVVLMLFVSLIMLVSVNHQHAINNLLYTNITCLFFVCCYLTAGYYYRNSYYDKLKKLIANTHEDTATALPEPQNYEQALYIDLLKKLHSEHSNRLQKLHAEKRDHQDFIMSWIHEVKLPIASSRLLMEHSTGKSVDYMVDKLEDELNKIDNYVEQALYYSRIDTFSKDYFITETLLDQIIKESIKKYAKLFINKRIRFKMYETPQFIQTDSKWLGFIIDQIIANALKYTGDGGEILISFEEDQLEKRLLLIDSGIGIKPEDIQRVFEKGFTGSSGRSFTKSTGMGLYLALQLSIKLDHRLSIQSEEGKYTKLIIHFPKIRNYFNM</sequence>
<evidence type="ECO:0000256" key="11">
    <source>
        <dbReference type="ARBA" id="ARBA00023012"/>
    </source>
</evidence>
<dbReference type="GO" id="GO:0004721">
    <property type="term" value="F:phosphoprotein phosphatase activity"/>
    <property type="evidence" value="ECO:0007669"/>
    <property type="project" value="TreeGrafter"/>
</dbReference>
<dbReference type="SMART" id="SM00387">
    <property type="entry name" value="HATPase_c"/>
    <property type="match status" value="1"/>
</dbReference>
<evidence type="ECO:0000256" key="10">
    <source>
        <dbReference type="ARBA" id="ARBA00022989"/>
    </source>
</evidence>
<comment type="catalytic activity">
    <reaction evidence="1">
        <text>ATP + protein L-histidine = ADP + protein N-phospho-L-histidine.</text>
        <dbReference type="EC" id="2.7.13.3"/>
    </reaction>
</comment>
<evidence type="ECO:0000256" key="9">
    <source>
        <dbReference type="ARBA" id="ARBA00022840"/>
    </source>
</evidence>
<evidence type="ECO:0000256" key="8">
    <source>
        <dbReference type="ARBA" id="ARBA00022777"/>
    </source>
</evidence>
<dbReference type="PANTHER" id="PTHR45453:SF2">
    <property type="entry name" value="HISTIDINE KINASE"/>
    <property type="match status" value="1"/>
</dbReference>
<gene>
    <name evidence="15" type="ORF">EHS13_30365</name>
</gene>
<keyword evidence="10 13" id="KW-1133">Transmembrane helix</keyword>
<evidence type="ECO:0000256" key="1">
    <source>
        <dbReference type="ARBA" id="ARBA00000085"/>
    </source>
</evidence>
<evidence type="ECO:0000256" key="13">
    <source>
        <dbReference type="SAM" id="Phobius"/>
    </source>
</evidence>
<dbReference type="InterPro" id="IPR036890">
    <property type="entry name" value="HATPase_C_sf"/>
</dbReference>
<feature type="transmembrane region" description="Helical" evidence="13">
    <location>
        <begin position="42"/>
        <end position="62"/>
    </location>
</feature>
<protein>
    <recommendedName>
        <fullName evidence="3">histidine kinase</fullName>
        <ecNumber evidence="3">2.7.13.3</ecNumber>
    </recommendedName>
</protein>
<evidence type="ECO:0000256" key="7">
    <source>
        <dbReference type="ARBA" id="ARBA00022741"/>
    </source>
</evidence>